<keyword evidence="2" id="KW-1185">Reference proteome</keyword>
<proteinExistence type="predicted"/>
<dbReference type="InParanoid" id="A0A1E1L7H3"/>
<gene>
    <name evidence="1" type="ORF">RCO7_04298</name>
</gene>
<sequence length="114" mass="12590">MSVLRQNPLDPAACQYFKETLGYPKRVYLKGQGSQVMILQAEDYDAIRAFHFQAFSTFTPMTDVASAGAGVLPSICSNVAEDLEQANFDMWEALFAEAVDNDSLPLPMDPHTLV</sequence>
<name>A0A1E1L7H3_9HELO</name>
<protein>
    <submittedName>
        <fullName evidence="1">Uncharacterized protein</fullName>
    </submittedName>
</protein>
<reference evidence="2" key="1">
    <citation type="submission" date="2016-03" db="EMBL/GenBank/DDBJ databases">
        <authorList>
            <person name="Ploux O."/>
        </authorList>
    </citation>
    <scope>NUCLEOTIDE SEQUENCE [LARGE SCALE GENOMIC DNA]</scope>
    <source>
        <strain evidence="2">UK7</strain>
    </source>
</reference>
<evidence type="ECO:0000313" key="2">
    <source>
        <dbReference type="Proteomes" id="UP000178129"/>
    </source>
</evidence>
<accession>A0A1E1L7H3</accession>
<dbReference type="AlphaFoldDB" id="A0A1E1L7H3"/>
<comment type="caution">
    <text evidence="1">The sequence shown here is derived from an EMBL/GenBank/DDBJ whole genome shotgun (WGS) entry which is preliminary data.</text>
</comment>
<dbReference type="EMBL" id="FJUW01000039">
    <property type="protein sequence ID" value="CZT06508.1"/>
    <property type="molecule type" value="Genomic_DNA"/>
</dbReference>
<dbReference type="Proteomes" id="UP000178129">
    <property type="component" value="Unassembled WGS sequence"/>
</dbReference>
<organism evidence="1 2">
    <name type="scientific">Rhynchosporium graminicola</name>
    <dbReference type="NCBI Taxonomy" id="2792576"/>
    <lineage>
        <taxon>Eukaryota</taxon>
        <taxon>Fungi</taxon>
        <taxon>Dikarya</taxon>
        <taxon>Ascomycota</taxon>
        <taxon>Pezizomycotina</taxon>
        <taxon>Leotiomycetes</taxon>
        <taxon>Helotiales</taxon>
        <taxon>Ploettnerulaceae</taxon>
        <taxon>Rhynchosporium</taxon>
    </lineage>
</organism>
<evidence type="ECO:0000313" key="1">
    <source>
        <dbReference type="EMBL" id="CZT06508.1"/>
    </source>
</evidence>